<reference evidence="1 2" key="1">
    <citation type="submission" date="2016-11" db="EMBL/GenBank/DDBJ databases">
        <title>Genomic analysis of Caldithrix abyssi and proposal of a novel bacterial phylum Caldithrichaeota.</title>
        <authorList>
            <person name="Kublanov I."/>
            <person name="Sigalova O."/>
            <person name="Gavrilov S."/>
            <person name="Lebedinsky A."/>
            <person name="Ivanova N."/>
            <person name="Daum C."/>
            <person name="Reddy T."/>
            <person name="Klenk H.P."/>
            <person name="Goker M."/>
            <person name="Reva O."/>
            <person name="Miroshnichenko M."/>
            <person name="Kyprides N."/>
            <person name="Woyke T."/>
            <person name="Gelfand M."/>
        </authorList>
    </citation>
    <scope>NUCLEOTIDE SEQUENCE [LARGE SCALE GENOMIC DNA]</scope>
    <source>
        <strain evidence="1 2">LF13</strain>
    </source>
</reference>
<organism evidence="1 2">
    <name type="scientific">Caldithrix abyssi DSM 13497</name>
    <dbReference type="NCBI Taxonomy" id="880073"/>
    <lineage>
        <taxon>Bacteria</taxon>
        <taxon>Pseudomonadati</taxon>
        <taxon>Calditrichota</taxon>
        <taxon>Calditrichia</taxon>
        <taxon>Calditrichales</taxon>
        <taxon>Calditrichaceae</taxon>
        <taxon>Caldithrix</taxon>
    </lineage>
</organism>
<dbReference type="KEGG" id="caby:Cabys_3318"/>
<accession>A0A1J1CDK3</accession>
<protein>
    <submittedName>
        <fullName evidence="1">Uncharacterized protein</fullName>
    </submittedName>
</protein>
<proteinExistence type="predicted"/>
<dbReference type="EMBL" id="CP018099">
    <property type="protein sequence ID" value="APF20066.1"/>
    <property type="molecule type" value="Genomic_DNA"/>
</dbReference>
<sequence>MTGRGLVSERTSSLKWQASAREKKSVHWWRFLSSVPLAQTAKTVYPRDPPGEPIQSLSQLARQLSNHSLKIE</sequence>
<dbReference type="Proteomes" id="UP000183868">
    <property type="component" value="Chromosome"/>
</dbReference>
<name>A0A1J1CDK3_CALAY</name>
<evidence type="ECO:0000313" key="1">
    <source>
        <dbReference type="EMBL" id="APF20066.1"/>
    </source>
</evidence>
<gene>
    <name evidence="1" type="ORF">Cabys_3318</name>
</gene>
<evidence type="ECO:0000313" key="2">
    <source>
        <dbReference type="Proteomes" id="UP000183868"/>
    </source>
</evidence>
<dbReference type="AlphaFoldDB" id="A0A1J1CDK3"/>